<name>A0A2X7B975_ECOLX</name>
<evidence type="ECO:0000313" key="2">
    <source>
        <dbReference type="Proteomes" id="UP000250671"/>
    </source>
</evidence>
<organism evidence="1 2">
    <name type="scientific">Escherichia coli</name>
    <dbReference type="NCBI Taxonomy" id="562"/>
    <lineage>
        <taxon>Bacteria</taxon>
        <taxon>Pseudomonadati</taxon>
        <taxon>Pseudomonadota</taxon>
        <taxon>Gammaproteobacteria</taxon>
        <taxon>Enterobacterales</taxon>
        <taxon>Enterobacteriaceae</taxon>
        <taxon>Escherichia</taxon>
    </lineage>
</organism>
<reference evidence="1 2" key="1">
    <citation type="submission" date="2018-06" db="EMBL/GenBank/DDBJ databases">
        <authorList>
            <consortium name="Pathogen Informatics"/>
            <person name="Doyle S."/>
        </authorList>
    </citation>
    <scope>NUCLEOTIDE SEQUENCE [LARGE SCALE GENOMIC DNA]</scope>
    <source>
        <strain evidence="1 2">VREC0535</strain>
    </source>
</reference>
<evidence type="ECO:0000313" key="1">
    <source>
        <dbReference type="EMBL" id="SQP88727.1"/>
    </source>
</evidence>
<gene>
    <name evidence="1" type="ORF">SAMEA3752557_05047</name>
</gene>
<dbReference type="RefSeq" id="WP_086590378.1">
    <property type="nucleotide sequence ID" value="NZ_AP027709.1"/>
</dbReference>
<protein>
    <submittedName>
        <fullName evidence="1">Membrane protein</fullName>
    </submittedName>
</protein>
<dbReference type="Pfam" id="PF16931">
    <property type="entry name" value="Phage_holin_8"/>
    <property type="match status" value="1"/>
</dbReference>
<proteinExistence type="predicted"/>
<dbReference type="Proteomes" id="UP000250671">
    <property type="component" value="Unassembled WGS sequence"/>
</dbReference>
<sequence>MAAEPLSGGGAVGLTIGGASIFGILTNTDFGVVIGAFAGALFVVTQQKEVPVWRMCIHLLVAFVVGVLGAGVAASFMQWLTHYDDKPLDALCAVGVSALSIKALTFLYQQEITSLFGFLTKLRGGGGGNGK</sequence>
<accession>A0A2X7B975</accession>
<dbReference type="InterPro" id="IPR032637">
    <property type="entry name" value="Phage_holin-like"/>
</dbReference>
<dbReference type="AlphaFoldDB" id="A0A2X7B975"/>
<dbReference type="EMBL" id="UCZA01000045">
    <property type="protein sequence ID" value="SQP88727.1"/>
    <property type="molecule type" value="Genomic_DNA"/>
</dbReference>